<dbReference type="Gene3D" id="3.80.10.10">
    <property type="entry name" value="Ribonuclease Inhibitor"/>
    <property type="match status" value="1"/>
</dbReference>
<feature type="region of interest" description="Disordered" evidence="1">
    <location>
        <begin position="27"/>
        <end position="104"/>
    </location>
</feature>
<proteinExistence type="predicted"/>
<feature type="region of interest" description="Disordered" evidence="1">
    <location>
        <begin position="211"/>
        <end position="231"/>
    </location>
</feature>
<reference evidence="2 3" key="1">
    <citation type="journal article" date="2012" name="Genome Biol.">
        <title>Genome and low-iron response of an oceanic diatom adapted to chronic iron limitation.</title>
        <authorList>
            <person name="Lommer M."/>
            <person name="Specht M."/>
            <person name="Roy A.S."/>
            <person name="Kraemer L."/>
            <person name="Andreson R."/>
            <person name="Gutowska M.A."/>
            <person name="Wolf J."/>
            <person name="Bergner S.V."/>
            <person name="Schilhabel M.B."/>
            <person name="Klostermeier U.C."/>
            <person name="Beiko R.G."/>
            <person name="Rosenstiel P."/>
            <person name="Hippler M."/>
            <person name="Laroche J."/>
        </authorList>
    </citation>
    <scope>NUCLEOTIDE SEQUENCE [LARGE SCALE GENOMIC DNA]</scope>
    <source>
        <strain evidence="2 3">CCMP1005</strain>
    </source>
</reference>
<feature type="non-terminal residue" evidence="2">
    <location>
        <position position="315"/>
    </location>
</feature>
<gene>
    <name evidence="2" type="ORF">THAOC_36850</name>
</gene>
<name>K0QYZ0_THAOC</name>
<sequence length="315" mass="32265">MIAWTPQQSVADEAKFGGGAEVEAASAVATKRSPRILRPAGLSPSAAGGLARGSNATISTRRSGPADAADPPRAKSPPERKKPPQKPRARSRIIADGGPSLLEGVDTSTLTRHLKCLLPPDRLRALSSEGDGDCASVADAPSRLRTRPYSTRPGDGVLITHGEADAAGLGGRGLKALGFALRNYGRPAGGGSGGGGSERSELADLRITDSGVVGEDGHENGNENENDDEDVDGRRAGLWVCAGLEHNTSIKRLTLHGLGLGPAELAVLGRFVSGNPSLRILALRGCLGRADGHPSRGTGPGGRRRPPLAGGPAEP</sequence>
<evidence type="ECO:0000256" key="1">
    <source>
        <dbReference type="SAM" id="MobiDB-lite"/>
    </source>
</evidence>
<dbReference type="Proteomes" id="UP000266841">
    <property type="component" value="Unassembled WGS sequence"/>
</dbReference>
<keyword evidence="3" id="KW-1185">Reference proteome</keyword>
<comment type="caution">
    <text evidence="2">The sequence shown here is derived from an EMBL/GenBank/DDBJ whole genome shotgun (WGS) entry which is preliminary data.</text>
</comment>
<protein>
    <submittedName>
        <fullName evidence="2">Uncharacterized protein</fullName>
    </submittedName>
</protein>
<evidence type="ECO:0000313" key="2">
    <source>
        <dbReference type="EMBL" id="EJK44598.1"/>
    </source>
</evidence>
<dbReference type="SUPFAM" id="SSF52047">
    <property type="entry name" value="RNI-like"/>
    <property type="match status" value="1"/>
</dbReference>
<dbReference type="InterPro" id="IPR032675">
    <property type="entry name" value="LRR_dom_sf"/>
</dbReference>
<feature type="region of interest" description="Disordered" evidence="1">
    <location>
        <begin position="289"/>
        <end position="315"/>
    </location>
</feature>
<dbReference type="EMBL" id="AGNL01049474">
    <property type="protein sequence ID" value="EJK44598.1"/>
    <property type="molecule type" value="Genomic_DNA"/>
</dbReference>
<accession>K0QYZ0</accession>
<evidence type="ECO:0000313" key="3">
    <source>
        <dbReference type="Proteomes" id="UP000266841"/>
    </source>
</evidence>
<dbReference type="AlphaFoldDB" id="K0QYZ0"/>
<organism evidence="2 3">
    <name type="scientific">Thalassiosira oceanica</name>
    <name type="common">Marine diatom</name>
    <dbReference type="NCBI Taxonomy" id="159749"/>
    <lineage>
        <taxon>Eukaryota</taxon>
        <taxon>Sar</taxon>
        <taxon>Stramenopiles</taxon>
        <taxon>Ochrophyta</taxon>
        <taxon>Bacillariophyta</taxon>
        <taxon>Coscinodiscophyceae</taxon>
        <taxon>Thalassiosirophycidae</taxon>
        <taxon>Thalassiosirales</taxon>
        <taxon>Thalassiosiraceae</taxon>
        <taxon>Thalassiosira</taxon>
    </lineage>
</organism>
<feature type="compositionally biased region" description="Low complexity" evidence="1">
    <location>
        <begin position="38"/>
        <end position="53"/>
    </location>
</feature>
<feature type="compositionally biased region" description="Basic and acidic residues" evidence="1">
    <location>
        <begin position="70"/>
        <end position="82"/>
    </location>
</feature>
<feature type="compositionally biased region" description="Acidic residues" evidence="1">
    <location>
        <begin position="222"/>
        <end position="231"/>
    </location>
</feature>